<dbReference type="EMBL" id="JADKRP010000001">
    <property type="protein sequence ID" value="MBF4631452.1"/>
    <property type="molecule type" value="Genomic_DNA"/>
</dbReference>
<gene>
    <name evidence="2" type="ORF">ITJ42_09515</name>
</gene>
<evidence type="ECO:0000313" key="2">
    <source>
        <dbReference type="EMBL" id="MBF4631452.1"/>
    </source>
</evidence>
<reference evidence="2 3" key="1">
    <citation type="submission" date="2020-10" db="EMBL/GenBank/DDBJ databases">
        <title>Draft genome sequences of plant-associated actinobacteria.</title>
        <authorList>
            <person name="Tarlachkov S.V."/>
            <person name="Starodumova I.P."/>
            <person name="Dorofeeva L.V."/>
            <person name="Prisyazhnaya N.V."/>
            <person name="Roubtsova T.V."/>
            <person name="Chizhov V.N."/>
            <person name="Nadler S.A."/>
            <person name="Subbotin S.A."/>
            <person name="Evtushenko L.I."/>
        </authorList>
    </citation>
    <scope>NUCLEOTIDE SEQUENCE [LARGE SCALE GENOMIC DNA]</scope>
    <source>
        <strain evidence="2 3">VKM Ac-2886</strain>
    </source>
</reference>
<evidence type="ECO:0000313" key="3">
    <source>
        <dbReference type="Proteomes" id="UP000634579"/>
    </source>
</evidence>
<accession>A0A8I0SJ82</accession>
<dbReference type="AlphaFoldDB" id="A0A8I0SJ82"/>
<organism evidence="2 3">
    <name type="scientific">Clavibacter phaseoli</name>
    <dbReference type="NCBI Taxonomy" id="1734031"/>
    <lineage>
        <taxon>Bacteria</taxon>
        <taxon>Bacillati</taxon>
        <taxon>Actinomycetota</taxon>
        <taxon>Actinomycetes</taxon>
        <taxon>Micrococcales</taxon>
        <taxon>Microbacteriaceae</taxon>
        <taxon>Clavibacter</taxon>
    </lineage>
</organism>
<feature type="transmembrane region" description="Helical" evidence="1">
    <location>
        <begin position="109"/>
        <end position="130"/>
    </location>
</feature>
<feature type="transmembrane region" description="Helical" evidence="1">
    <location>
        <begin position="37"/>
        <end position="55"/>
    </location>
</feature>
<protein>
    <submittedName>
        <fullName evidence="2">Uncharacterized protein</fullName>
    </submittedName>
</protein>
<sequence>MSKRTERRGISRVNAIIVGALALAALVALVAGHGDGAILLGAVAVIHLLSAVSSAQPEASDETRVGGLEYRDERDRQLAQRGFAAVGIAALLLSSGAFLATTLMGRIDWVIGGGTLLLYLVWAVATRIAVRRG</sequence>
<keyword evidence="1" id="KW-1133">Transmembrane helix</keyword>
<feature type="transmembrane region" description="Helical" evidence="1">
    <location>
        <begin position="83"/>
        <end position="103"/>
    </location>
</feature>
<name>A0A8I0SJ82_9MICO</name>
<feature type="transmembrane region" description="Helical" evidence="1">
    <location>
        <begin position="12"/>
        <end position="31"/>
    </location>
</feature>
<dbReference type="Proteomes" id="UP000634579">
    <property type="component" value="Unassembled WGS sequence"/>
</dbReference>
<dbReference type="RefSeq" id="WP_194675231.1">
    <property type="nucleotide sequence ID" value="NZ_JADKRP010000001.1"/>
</dbReference>
<keyword evidence="1" id="KW-0812">Transmembrane</keyword>
<keyword evidence="3" id="KW-1185">Reference proteome</keyword>
<proteinExistence type="predicted"/>
<keyword evidence="1" id="KW-0472">Membrane</keyword>
<comment type="caution">
    <text evidence="2">The sequence shown here is derived from an EMBL/GenBank/DDBJ whole genome shotgun (WGS) entry which is preliminary data.</text>
</comment>
<evidence type="ECO:0000256" key="1">
    <source>
        <dbReference type="SAM" id="Phobius"/>
    </source>
</evidence>